<protein>
    <submittedName>
        <fullName evidence="2">Uncharacterized protein</fullName>
    </submittedName>
</protein>
<feature type="region of interest" description="Disordered" evidence="1">
    <location>
        <begin position="1"/>
        <end position="21"/>
    </location>
</feature>
<feature type="region of interest" description="Disordered" evidence="1">
    <location>
        <begin position="60"/>
        <end position="147"/>
    </location>
</feature>
<dbReference type="Proteomes" id="UP001432322">
    <property type="component" value="Unassembled WGS sequence"/>
</dbReference>
<feature type="compositionally biased region" description="Low complexity" evidence="1">
    <location>
        <begin position="1"/>
        <end position="17"/>
    </location>
</feature>
<sequence length="147" mass="15782">SASNSAPSPVPRPAARALVTPSALPLAQRRFNSRSSRSPFKLSRNHSALLHVLLSVHPPARRPHASLHASSSARPPAKATASPRTTVRRSRCRCPSSSRVNPRATTPACPLARRTCPRPVSAPPSARANAPQLVEESRQSQHNPPIR</sequence>
<evidence type="ECO:0000256" key="1">
    <source>
        <dbReference type="SAM" id="MobiDB-lite"/>
    </source>
</evidence>
<reference evidence="2" key="1">
    <citation type="submission" date="2023-10" db="EMBL/GenBank/DDBJ databases">
        <title>Genome assembly of Pristionchus species.</title>
        <authorList>
            <person name="Yoshida K."/>
            <person name="Sommer R.J."/>
        </authorList>
    </citation>
    <scope>NUCLEOTIDE SEQUENCE</scope>
    <source>
        <strain evidence="2">RS5133</strain>
    </source>
</reference>
<gene>
    <name evidence="2" type="ORF">PFISCL1PPCAC_13536</name>
</gene>
<proteinExistence type="predicted"/>
<name>A0AAV5VWY5_9BILA</name>
<evidence type="ECO:0000313" key="2">
    <source>
        <dbReference type="EMBL" id="GMT22239.1"/>
    </source>
</evidence>
<dbReference type="AlphaFoldDB" id="A0AAV5VWY5"/>
<keyword evidence="3" id="KW-1185">Reference proteome</keyword>
<feature type="non-terminal residue" evidence="2">
    <location>
        <position position="147"/>
    </location>
</feature>
<organism evidence="2 3">
    <name type="scientific">Pristionchus fissidentatus</name>
    <dbReference type="NCBI Taxonomy" id="1538716"/>
    <lineage>
        <taxon>Eukaryota</taxon>
        <taxon>Metazoa</taxon>
        <taxon>Ecdysozoa</taxon>
        <taxon>Nematoda</taxon>
        <taxon>Chromadorea</taxon>
        <taxon>Rhabditida</taxon>
        <taxon>Rhabditina</taxon>
        <taxon>Diplogasteromorpha</taxon>
        <taxon>Diplogasteroidea</taxon>
        <taxon>Neodiplogasteridae</taxon>
        <taxon>Pristionchus</taxon>
    </lineage>
</organism>
<feature type="non-terminal residue" evidence="2">
    <location>
        <position position="1"/>
    </location>
</feature>
<comment type="caution">
    <text evidence="2">The sequence shown here is derived from an EMBL/GenBank/DDBJ whole genome shotgun (WGS) entry which is preliminary data.</text>
</comment>
<evidence type="ECO:0000313" key="3">
    <source>
        <dbReference type="Proteomes" id="UP001432322"/>
    </source>
</evidence>
<dbReference type="EMBL" id="BTSY01000004">
    <property type="protein sequence ID" value="GMT22239.1"/>
    <property type="molecule type" value="Genomic_DNA"/>
</dbReference>
<feature type="compositionally biased region" description="Low complexity" evidence="1">
    <location>
        <begin position="117"/>
        <end position="131"/>
    </location>
</feature>
<accession>A0AAV5VWY5</accession>